<evidence type="ECO:0000256" key="5">
    <source>
        <dbReference type="SAM" id="Phobius"/>
    </source>
</evidence>
<name>A0A433X8D9_9HYPH</name>
<gene>
    <name evidence="7" type="ORF">EMQ25_13435</name>
</gene>
<comment type="caution">
    <text evidence="7">The sequence shown here is derived from an EMBL/GenBank/DDBJ whole genome shotgun (WGS) entry which is preliminary data.</text>
</comment>
<keyword evidence="3 5" id="KW-1133">Transmembrane helix</keyword>
<evidence type="ECO:0000313" key="7">
    <source>
        <dbReference type="EMBL" id="RUT30308.1"/>
    </source>
</evidence>
<organism evidence="7 8">
    <name type="scientific">Arsenicitalea aurantiaca</name>
    <dbReference type="NCBI Taxonomy" id="1783274"/>
    <lineage>
        <taxon>Bacteria</taxon>
        <taxon>Pseudomonadati</taxon>
        <taxon>Pseudomonadota</taxon>
        <taxon>Alphaproteobacteria</taxon>
        <taxon>Hyphomicrobiales</taxon>
        <taxon>Devosiaceae</taxon>
        <taxon>Arsenicitalea</taxon>
    </lineage>
</organism>
<accession>A0A433X8D9</accession>
<keyword evidence="1" id="KW-1003">Cell membrane</keyword>
<dbReference type="OrthoDB" id="7868067at2"/>
<dbReference type="Pfam" id="PF06305">
    <property type="entry name" value="LapA_dom"/>
    <property type="match status" value="1"/>
</dbReference>
<dbReference type="EMBL" id="RZNJ01000004">
    <property type="protein sequence ID" value="RUT30308.1"/>
    <property type="molecule type" value="Genomic_DNA"/>
</dbReference>
<evidence type="ECO:0000256" key="1">
    <source>
        <dbReference type="ARBA" id="ARBA00022475"/>
    </source>
</evidence>
<dbReference type="RefSeq" id="WP_127189089.1">
    <property type="nucleotide sequence ID" value="NZ_RZNJ01000004.1"/>
</dbReference>
<keyword evidence="8" id="KW-1185">Reference proteome</keyword>
<evidence type="ECO:0000256" key="4">
    <source>
        <dbReference type="ARBA" id="ARBA00023136"/>
    </source>
</evidence>
<proteinExistence type="predicted"/>
<dbReference type="InterPro" id="IPR010445">
    <property type="entry name" value="LapA_dom"/>
</dbReference>
<evidence type="ECO:0000256" key="3">
    <source>
        <dbReference type="ARBA" id="ARBA00022989"/>
    </source>
</evidence>
<keyword evidence="4 5" id="KW-0472">Membrane</keyword>
<sequence length="121" mass="13830">MVRRIAGWIVLVPLSAALIFFALANRQLVAVRFNPFGQDVDPAAPQFGVPLFLVIFAVLLVGVLLGGVAAWFAQAPHRQRERHWRREAEHLRRELDALQRNRAGRDTDRRLVEVDELMDPR</sequence>
<feature type="domain" description="Lipopolysaccharide assembly protein A" evidence="6">
    <location>
        <begin position="25"/>
        <end position="96"/>
    </location>
</feature>
<evidence type="ECO:0000313" key="8">
    <source>
        <dbReference type="Proteomes" id="UP000281547"/>
    </source>
</evidence>
<evidence type="ECO:0000256" key="2">
    <source>
        <dbReference type="ARBA" id="ARBA00022692"/>
    </source>
</evidence>
<dbReference type="Proteomes" id="UP000281547">
    <property type="component" value="Unassembled WGS sequence"/>
</dbReference>
<dbReference type="AlphaFoldDB" id="A0A433X8D9"/>
<keyword evidence="2 5" id="KW-0812">Transmembrane</keyword>
<reference evidence="7 8" key="1">
    <citation type="journal article" date="2016" name="Int. J. Syst. Evol. Microbiol.">
        <title>Arsenicitalea aurantiaca gen. nov., sp. nov., a new member of the family Hyphomicrobiaceae, isolated from high-arsenic sediment.</title>
        <authorList>
            <person name="Mu Y."/>
            <person name="Zhou L."/>
            <person name="Zeng X.C."/>
            <person name="Liu L."/>
            <person name="Pan Y."/>
            <person name="Chen X."/>
            <person name="Wang J."/>
            <person name="Li S."/>
            <person name="Li W.J."/>
            <person name="Wang Y."/>
        </authorList>
    </citation>
    <scope>NUCLEOTIDE SEQUENCE [LARGE SCALE GENOMIC DNA]</scope>
    <source>
        <strain evidence="7 8">42-50</strain>
    </source>
</reference>
<feature type="transmembrane region" description="Helical" evidence="5">
    <location>
        <begin position="50"/>
        <end position="73"/>
    </location>
</feature>
<evidence type="ECO:0000259" key="6">
    <source>
        <dbReference type="Pfam" id="PF06305"/>
    </source>
</evidence>
<dbReference type="GO" id="GO:0005886">
    <property type="term" value="C:plasma membrane"/>
    <property type="evidence" value="ECO:0007669"/>
    <property type="project" value="InterPro"/>
</dbReference>
<protein>
    <submittedName>
        <fullName evidence="7">DUF1049 domain-containing protein</fullName>
    </submittedName>
</protein>